<accession>A0ABV3NPY9</accession>
<gene>
    <name evidence="2" type="ORF">AB1E22_01325</name>
</gene>
<dbReference type="RefSeq" id="WP_367593721.1">
    <property type="nucleotide sequence ID" value="NZ_JBFMVT010000002.1"/>
</dbReference>
<proteinExistence type="predicted"/>
<evidence type="ECO:0008006" key="4">
    <source>
        <dbReference type="Google" id="ProtNLM"/>
    </source>
</evidence>
<evidence type="ECO:0000313" key="2">
    <source>
        <dbReference type="EMBL" id="MEW7311370.1"/>
    </source>
</evidence>
<dbReference type="Proteomes" id="UP001555342">
    <property type="component" value="Unassembled WGS sequence"/>
</dbReference>
<organism evidence="2 3">
    <name type="scientific">Buttiauxella gaviniae</name>
    <dbReference type="NCBI Taxonomy" id="82990"/>
    <lineage>
        <taxon>Bacteria</taxon>
        <taxon>Pseudomonadati</taxon>
        <taxon>Pseudomonadota</taxon>
        <taxon>Gammaproteobacteria</taxon>
        <taxon>Enterobacterales</taxon>
        <taxon>Enterobacteriaceae</taxon>
        <taxon>Buttiauxella</taxon>
    </lineage>
</organism>
<protein>
    <recommendedName>
        <fullName evidence="4">Cytoplasmic protein</fullName>
    </recommendedName>
</protein>
<evidence type="ECO:0000313" key="3">
    <source>
        <dbReference type="Proteomes" id="UP001555342"/>
    </source>
</evidence>
<dbReference type="EMBL" id="JBFMVT010000002">
    <property type="protein sequence ID" value="MEW7311370.1"/>
    <property type="molecule type" value="Genomic_DNA"/>
</dbReference>
<evidence type="ECO:0000256" key="1">
    <source>
        <dbReference type="SAM" id="MobiDB-lite"/>
    </source>
</evidence>
<comment type="caution">
    <text evidence="2">The sequence shown here is derived from an EMBL/GenBank/DDBJ whole genome shotgun (WGS) entry which is preliminary data.</text>
</comment>
<reference evidence="2 3" key="1">
    <citation type="submission" date="2024-07" db="EMBL/GenBank/DDBJ databases">
        <authorList>
            <person name="Wang L."/>
        </authorList>
    </citation>
    <scope>NUCLEOTIDE SEQUENCE [LARGE SCALE GENOMIC DNA]</scope>
    <source>
        <strain evidence="2 3">WL359</strain>
    </source>
</reference>
<feature type="compositionally biased region" description="Low complexity" evidence="1">
    <location>
        <begin position="1"/>
        <end position="29"/>
    </location>
</feature>
<name>A0ABV3NPY9_9ENTR</name>
<feature type="region of interest" description="Disordered" evidence="1">
    <location>
        <begin position="1"/>
        <end position="45"/>
    </location>
</feature>
<sequence>MSVRPLLVDPVPVDEPLPGDTIPETPDVIDPLDPDDPDVVKDPVR</sequence>
<keyword evidence="3" id="KW-1185">Reference proteome</keyword>